<evidence type="ECO:0000256" key="3">
    <source>
        <dbReference type="ARBA" id="ARBA00023172"/>
    </source>
</evidence>
<comment type="similarity">
    <text evidence="1">Belongs to the 'phage' integrase family.</text>
</comment>
<evidence type="ECO:0000259" key="4">
    <source>
        <dbReference type="PROSITE" id="PS51898"/>
    </source>
</evidence>
<dbReference type="InterPro" id="IPR013762">
    <property type="entry name" value="Integrase-like_cat_sf"/>
</dbReference>
<dbReference type="Gene3D" id="1.10.443.10">
    <property type="entry name" value="Intergrase catalytic core"/>
    <property type="match status" value="1"/>
</dbReference>
<organism evidence="5 6">
    <name type="scientific">Halobacteriovorax vibrionivorans</name>
    <dbReference type="NCBI Taxonomy" id="2152716"/>
    <lineage>
        <taxon>Bacteria</taxon>
        <taxon>Pseudomonadati</taxon>
        <taxon>Bdellovibrionota</taxon>
        <taxon>Bacteriovoracia</taxon>
        <taxon>Bacteriovoracales</taxon>
        <taxon>Halobacteriovoraceae</taxon>
        <taxon>Halobacteriovorax</taxon>
    </lineage>
</organism>
<dbReference type="InterPro" id="IPR011010">
    <property type="entry name" value="DNA_brk_join_enz"/>
</dbReference>
<keyword evidence="3" id="KW-0233">DNA recombination</keyword>
<sequence>MNRYSNIFSSKEGIKHISNFKSLYRLNLLKTKTLLKLFVFEHPNTKFTTRKNHTKAFTLYFGDLLSREITTTLLESWLKEYSIINNYSERNMNHIKCQINCYFKWLLENEIINRNVLQDINFKQNEMPRRKRVILSSKDIHYISKNLNYCSLVWKLYFSTLIHTGARMSEVLRLKWSDIDITLNKITFYKTKNGDNRTIQISKEITRMYKELYEDSICTTYIFADKKGKRKSRHQVQRFLAKFKEKHPIKYKDWSCHDLRHSFAYNFLKNKGEMYQLKSILGHKSIRMTIDLYGNLQSSTLENISPYNI</sequence>
<proteinExistence type="inferred from homology"/>
<reference evidence="6" key="1">
    <citation type="journal article" date="2019" name="Int. J. Syst. Evol. Microbiol.">
        <title>Halobacteriovorax valvorus sp. nov., a novel prokaryotic predator isolated from coastal seawater of China.</title>
        <authorList>
            <person name="Chen M.-X."/>
        </authorList>
    </citation>
    <scope>NUCLEOTIDE SEQUENCE [LARGE SCALE GENOMIC DNA]</scope>
    <source>
        <strain evidence="6">BL9</strain>
    </source>
</reference>
<name>A0ABY0ICF6_9BACT</name>
<dbReference type="PANTHER" id="PTHR30349">
    <property type="entry name" value="PHAGE INTEGRASE-RELATED"/>
    <property type="match status" value="1"/>
</dbReference>
<keyword evidence="6" id="KW-1185">Reference proteome</keyword>
<feature type="domain" description="Tyr recombinase" evidence="4">
    <location>
        <begin position="130"/>
        <end position="306"/>
    </location>
</feature>
<dbReference type="InterPro" id="IPR050090">
    <property type="entry name" value="Tyrosine_recombinase_XerCD"/>
</dbReference>
<dbReference type="InterPro" id="IPR010998">
    <property type="entry name" value="Integrase_recombinase_N"/>
</dbReference>
<evidence type="ECO:0000256" key="2">
    <source>
        <dbReference type="ARBA" id="ARBA00023125"/>
    </source>
</evidence>
<evidence type="ECO:0000313" key="6">
    <source>
        <dbReference type="Proteomes" id="UP000443582"/>
    </source>
</evidence>
<dbReference type="InterPro" id="IPR002104">
    <property type="entry name" value="Integrase_catalytic"/>
</dbReference>
<keyword evidence="2" id="KW-0238">DNA-binding</keyword>
<comment type="caution">
    <text evidence="5">The sequence shown here is derived from an EMBL/GenBank/DDBJ whole genome shotgun (WGS) entry which is preliminary data.</text>
</comment>
<dbReference type="Gene3D" id="1.10.150.130">
    <property type="match status" value="1"/>
</dbReference>
<dbReference type="Proteomes" id="UP000443582">
    <property type="component" value="Unassembled WGS sequence"/>
</dbReference>
<dbReference type="Pfam" id="PF00589">
    <property type="entry name" value="Phage_integrase"/>
    <property type="match status" value="1"/>
</dbReference>
<evidence type="ECO:0000256" key="1">
    <source>
        <dbReference type="ARBA" id="ARBA00008857"/>
    </source>
</evidence>
<dbReference type="SUPFAM" id="SSF56349">
    <property type="entry name" value="DNA breaking-rejoining enzymes"/>
    <property type="match status" value="1"/>
</dbReference>
<dbReference type="EMBL" id="QDKL01000003">
    <property type="protein sequence ID" value="RZF20635.1"/>
    <property type="molecule type" value="Genomic_DNA"/>
</dbReference>
<evidence type="ECO:0000313" key="5">
    <source>
        <dbReference type="EMBL" id="RZF20635.1"/>
    </source>
</evidence>
<dbReference type="PROSITE" id="PS51898">
    <property type="entry name" value="TYR_RECOMBINASE"/>
    <property type="match status" value="1"/>
</dbReference>
<dbReference type="CDD" id="cd00796">
    <property type="entry name" value="INT_Rci_Hp1_C"/>
    <property type="match status" value="1"/>
</dbReference>
<dbReference type="PANTHER" id="PTHR30349:SF41">
    <property type="entry name" value="INTEGRASE_RECOMBINASE PROTEIN MJ0367-RELATED"/>
    <property type="match status" value="1"/>
</dbReference>
<accession>A0ABY0ICF6</accession>
<protein>
    <submittedName>
        <fullName evidence="5">Site-specific integrase</fullName>
    </submittedName>
</protein>
<gene>
    <name evidence="5" type="ORF">DAY19_11660</name>
</gene>